<evidence type="ECO:0000259" key="1">
    <source>
        <dbReference type="Pfam" id="PF00078"/>
    </source>
</evidence>
<comment type="caution">
    <text evidence="2">The sequence shown here is derived from an EMBL/GenBank/DDBJ whole genome shotgun (WGS) entry which is preliminary data.</text>
</comment>
<name>A0A438IR44_VITVI</name>
<sequence length="386" mass="43076">MALGTRKVGVERSGFELVAMVAKKKYSGEDDKGGSGFFKASRFNKGQIEGGNEPKCGIASVVGGDRWFAKWAAILKEKVACVEGDLGPIEKEGTTISKAHLNNDLQLIEGRPSKGYRGRWRNSPKEPQFISLCVNALLSPRRKLGSCHARSLPLPSSFEKVLNYLAGSDIENKEVGLQGRILSLKAEAFLEGLKSEMVFNTVGVNSKYRLLLPFPWLKFGFWRGLLIYLLPFPLVVSLRVNKFPSGSFGVVSYPIGVVSPVVKPSQELEGDSFLMLSQNRPDKSSFPEKIKCHFRRISDYRPIILVTGLYKIIAKVLSRHLRKVLQDTIFSTQGAFVEGRQILDVVLIANELVDEKRRSREEGVIFKIDLEKAYGHVDWDFFGSCT</sequence>
<evidence type="ECO:0000313" key="3">
    <source>
        <dbReference type="Proteomes" id="UP000288805"/>
    </source>
</evidence>
<dbReference type="PANTHER" id="PTHR46890">
    <property type="entry name" value="NON-LTR RETROLELEMENT REVERSE TRANSCRIPTASE-LIKE PROTEIN-RELATED"/>
    <property type="match status" value="1"/>
</dbReference>
<feature type="domain" description="Reverse transcriptase" evidence="1">
    <location>
        <begin position="298"/>
        <end position="381"/>
    </location>
</feature>
<dbReference type="AlphaFoldDB" id="A0A438IR44"/>
<organism evidence="2 3">
    <name type="scientific">Vitis vinifera</name>
    <name type="common">Grape</name>
    <dbReference type="NCBI Taxonomy" id="29760"/>
    <lineage>
        <taxon>Eukaryota</taxon>
        <taxon>Viridiplantae</taxon>
        <taxon>Streptophyta</taxon>
        <taxon>Embryophyta</taxon>
        <taxon>Tracheophyta</taxon>
        <taxon>Spermatophyta</taxon>
        <taxon>Magnoliopsida</taxon>
        <taxon>eudicotyledons</taxon>
        <taxon>Gunneridae</taxon>
        <taxon>Pentapetalae</taxon>
        <taxon>rosids</taxon>
        <taxon>Vitales</taxon>
        <taxon>Vitaceae</taxon>
        <taxon>Viteae</taxon>
        <taxon>Vitis</taxon>
    </lineage>
</organism>
<protein>
    <recommendedName>
        <fullName evidence="1">Reverse transcriptase domain-containing protein</fullName>
    </recommendedName>
</protein>
<dbReference type="InterPro" id="IPR052343">
    <property type="entry name" value="Retrotransposon-Effector_Assoc"/>
</dbReference>
<reference evidence="2 3" key="1">
    <citation type="journal article" date="2018" name="PLoS Genet.">
        <title>Population sequencing reveals clonal diversity and ancestral inbreeding in the grapevine cultivar Chardonnay.</title>
        <authorList>
            <person name="Roach M.J."/>
            <person name="Johnson D.L."/>
            <person name="Bohlmann J."/>
            <person name="van Vuuren H.J."/>
            <person name="Jones S.J."/>
            <person name="Pretorius I.S."/>
            <person name="Schmidt S.A."/>
            <person name="Borneman A.R."/>
        </authorList>
    </citation>
    <scope>NUCLEOTIDE SEQUENCE [LARGE SCALE GENOMIC DNA]</scope>
    <source>
        <strain evidence="3">cv. Chardonnay</strain>
        <tissue evidence="2">Leaf</tissue>
    </source>
</reference>
<dbReference type="EMBL" id="QGNW01000089">
    <property type="protein sequence ID" value="RVW99075.1"/>
    <property type="molecule type" value="Genomic_DNA"/>
</dbReference>
<accession>A0A438IR44</accession>
<proteinExistence type="predicted"/>
<evidence type="ECO:0000313" key="2">
    <source>
        <dbReference type="EMBL" id="RVW99075.1"/>
    </source>
</evidence>
<dbReference type="PANTHER" id="PTHR46890:SF48">
    <property type="entry name" value="RNA-DIRECTED DNA POLYMERASE"/>
    <property type="match status" value="1"/>
</dbReference>
<dbReference type="InterPro" id="IPR000477">
    <property type="entry name" value="RT_dom"/>
</dbReference>
<gene>
    <name evidence="2" type="ORF">CK203_019092</name>
</gene>
<dbReference type="Pfam" id="PF00078">
    <property type="entry name" value="RVT_1"/>
    <property type="match status" value="1"/>
</dbReference>
<dbReference type="Proteomes" id="UP000288805">
    <property type="component" value="Unassembled WGS sequence"/>
</dbReference>